<gene>
    <name evidence="2" type="ORF">OCV57_09305</name>
</gene>
<evidence type="ECO:0000313" key="3">
    <source>
        <dbReference type="Proteomes" id="UP001208131"/>
    </source>
</evidence>
<accession>A0AAE3IGZ6</accession>
<evidence type="ECO:0000259" key="1">
    <source>
        <dbReference type="Pfam" id="PF18155"/>
    </source>
</evidence>
<dbReference type="AlphaFoldDB" id="A0AAE3IGZ6"/>
<protein>
    <recommendedName>
        <fullName evidence="1">pPIWI-RE three-gene island domain-containing protein</fullName>
    </recommendedName>
</protein>
<dbReference type="Gene3D" id="3.40.50.300">
    <property type="entry name" value="P-loop containing nucleotide triphosphate hydrolases"/>
    <property type="match status" value="1"/>
</dbReference>
<name>A0AAE3IGZ6_9FIRM</name>
<dbReference type="EMBL" id="JAOQJZ010000009">
    <property type="protein sequence ID" value="MCU6706118.1"/>
    <property type="molecule type" value="Genomic_DNA"/>
</dbReference>
<dbReference type="SUPFAM" id="SSF52540">
    <property type="entry name" value="P-loop containing nucleoside triphosphate hydrolases"/>
    <property type="match status" value="2"/>
</dbReference>
<reference evidence="2 3" key="1">
    <citation type="journal article" date="2021" name="ISME Commun">
        <title>Automated analysis of genomic sequences facilitates high-throughput and comprehensive description of bacteria.</title>
        <authorList>
            <person name="Hitch T.C.A."/>
        </authorList>
    </citation>
    <scope>NUCLEOTIDE SEQUENCE [LARGE SCALE GENOMIC DNA]</scope>
    <source>
        <strain evidence="2 3">Sanger_31</strain>
    </source>
</reference>
<proteinExistence type="predicted"/>
<comment type="caution">
    <text evidence="2">The sequence shown here is derived from an EMBL/GenBank/DDBJ whole genome shotgun (WGS) entry which is preliminary data.</text>
</comment>
<dbReference type="Proteomes" id="UP001208131">
    <property type="component" value="Unassembled WGS sequence"/>
</dbReference>
<keyword evidence="3" id="KW-1185">Reference proteome</keyword>
<evidence type="ECO:0000313" key="2">
    <source>
        <dbReference type="EMBL" id="MCU6706118.1"/>
    </source>
</evidence>
<sequence length="1024" mass="116398">MSSLETIKRSLRNYLPTSVNIDDFIKAEMTLAILEKCKPEGDPTKAYLLLHNYSLLGEVVCDETAFLLQKVHRLLHSCSSKMNWAKVLENYRDAQPEFCLYIFTEKIEKGSKVLKFARNTELAVEPDRVDVYFDYIRNHKEEKHFGYAKGGEYSYSIKDKTSSTVYSADVKIPDRTPQMPVSPTPKKIRKKISVSTDELLASAAEMAEKKPDDYCYSILKSNTLKAVTEGNVKSANRLEIDKITNLVGMVGSGKSTLMKVLSYHLAKADKKVVLVLDTVSSVLEMCSYLSQFGVSVSPVIGRGGREKYIDQVAKAHEKYLQNEYSKYLTAPCIIDGMAKNKSDKSSAPMFGNEPCRSLMKNKKHYNCPYMDICPAVRMYRDVYTSNVIVTTVQGLAAIRLLGDNKLFLEYVLEQADLVIFDECDKVQKTLDEFFTPSASFDKFRQNAAILCSEVMNMDTEVLESLDDNEKEYVDKLSISVRVCMAVRNAINSYGSKWQTILSRTFSAEILYNSLCKDNKGNKYISDKALAHMRRVTLGMDNDKDIEYLMMLVLSQQKESKKLSEAFNDWLTDNNCKPDKTFSDHIKLYLVVAAFDNYIREISDSYLFLPYERKTQQELTDFLSTRFTAQQKILPSSAMGNLFGMKNDPQKGLILYRQYAFGRALMDRMPWLRLTEEGQPAGPNVLMLSGSSWADGCLQYHVNVPVKYLLEAEEWKRRKIAESKMIDLGTAIRVSGSGSEEREENLTEVIKKIMGTIEAELRSEGKLLMIVNSYSEAQTAANYLNRLLSNEKTVACMCREADEFDENMILRSEIADFSDHSADIMVAPAQAIERGYNIVDKDGHSAFGSVFFLVRPMEVPDEISSKCTKLNGFLERHCVLSVKENAFDRAAKLRSEATRQWSLMERQGKMQLSSLDPVMKLDVTASLFVLILQIFGRLCRITDESKPAPRVYFADGAFRRSEKNTAGYDLLNELIDYLDSMIDNKETGKIAETLYQPFYEAFKKGVEKNEFADISDDIYSEEEEF</sequence>
<feature type="domain" description="pPIWI-RE three-gene island" evidence="1">
    <location>
        <begin position="19"/>
        <end position="165"/>
    </location>
</feature>
<organism evidence="2 3">
    <name type="scientific">Hominimerdicola aceti</name>
    <dbReference type="NCBI Taxonomy" id="2981726"/>
    <lineage>
        <taxon>Bacteria</taxon>
        <taxon>Bacillati</taxon>
        <taxon>Bacillota</taxon>
        <taxon>Clostridia</taxon>
        <taxon>Eubacteriales</taxon>
        <taxon>Oscillospiraceae</taxon>
        <taxon>Hominimerdicola</taxon>
    </lineage>
</organism>
<dbReference type="Pfam" id="PF18155">
    <property type="entry name" value="pPIWI_RE_Z"/>
    <property type="match status" value="1"/>
</dbReference>
<dbReference type="InterPro" id="IPR027417">
    <property type="entry name" value="P-loop_NTPase"/>
</dbReference>
<dbReference type="InterPro" id="IPR055254">
    <property type="entry name" value="pPIWI_RE_Z"/>
</dbReference>
<dbReference type="RefSeq" id="WP_267301294.1">
    <property type="nucleotide sequence ID" value="NZ_JAOQJZ010000009.1"/>
</dbReference>